<evidence type="ECO:0000313" key="5">
    <source>
        <dbReference type="Proteomes" id="UP000320011"/>
    </source>
</evidence>
<dbReference type="InterPro" id="IPR020843">
    <property type="entry name" value="ER"/>
</dbReference>
<dbReference type="GO" id="GO:0003960">
    <property type="term" value="F:quinone reductase (NADPH) activity"/>
    <property type="evidence" value="ECO:0007669"/>
    <property type="project" value="TreeGrafter"/>
</dbReference>
<dbReference type="AlphaFoldDB" id="A0A558D8P4"/>
<name>A0A558D8P4_9PSEU</name>
<dbReference type="Pfam" id="PF00107">
    <property type="entry name" value="ADH_zinc_N"/>
    <property type="match status" value="1"/>
</dbReference>
<evidence type="ECO:0000313" key="4">
    <source>
        <dbReference type="EMBL" id="TVT57390.1"/>
    </source>
</evidence>
<gene>
    <name evidence="4" type="ORF">FNH05_07370</name>
</gene>
<dbReference type="OrthoDB" id="5195079at2"/>
<dbReference type="GO" id="GO:0005829">
    <property type="term" value="C:cytosol"/>
    <property type="evidence" value="ECO:0007669"/>
    <property type="project" value="TreeGrafter"/>
</dbReference>
<proteinExistence type="predicted"/>
<evidence type="ECO:0000259" key="3">
    <source>
        <dbReference type="SMART" id="SM00829"/>
    </source>
</evidence>
<dbReference type="GO" id="GO:0070402">
    <property type="term" value="F:NADPH binding"/>
    <property type="evidence" value="ECO:0007669"/>
    <property type="project" value="TreeGrafter"/>
</dbReference>
<reference evidence="4 5" key="2">
    <citation type="submission" date="2019-08" db="EMBL/GenBank/DDBJ databases">
        <title>Amycolatopsis acidicola sp. nov., isolated from peat swamp forest soil.</title>
        <authorList>
            <person name="Srisuk N."/>
        </authorList>
    </citation>
    <scope>NUCLEOTIDE SEQUENCE [LARGE SCALE GENOMIC DNA]</scope>
    <source>
        <strain evidence="4 5">TBRC 6029</strain>
    </source>
</reference>
<dbReference type="Gene3D" id="3.90.180.10">
    <property type="entry name" value="Medium-chain alcohol dehydrogenases, catalytic domain"/>
    <property type="match status" value="1"/>
</dbReference>
<dbReference type="Gene3D" id="3.40.50.720">
    <property type="entry name" value="NAD(P)-binding Rossmann-like Domain"/>
    <property type="match status" value="1"/>
</dbReference>
<dbReference type="InterPro" id="IPR011032">
    <property type="entry name" value="GroES-like_sf"/>
</dbReference>
<dbReference type="Proteomes" id="UP000320011">
    <property type="component" value="Unassembled WGS sequence"/>
</dbReference>
<dbReference type="SMART" id="SM00829">
    <property type="entry name" value="PKS_ER"/>
    <property type="match status" value="1"/>
</dbReference>
<evidence type="ECO:0000256" key="1">
    <source>
        <dbReference type="ARBA" id="ARBA00022857"/>
    </source>
</evidence>
<reference evidence="4 5" key="1">
    <citation type="submission" date="2019-07" db="EMBL/GenBank/DDBJ databases">
        <authorList>
            <person name="Duangmal K."/>
            <person name="Teo W.F.A."/>
        </authorList>
    </citation>
    <scope>NUCLEOTIDE SEQUENCE [LARGE SCALE GENOMIC DNA]</scope>
    <source>
        <strain evidence="4 5">TBRC 6029</strain>
    </source>
</reference>
<comment type="caution">
    <text evidence="4">The sequence shown here is derived from an EMBL/GenBank/DDBJ whole genome shotgun (WGS) entry which is preliminary data.</text>
</comment>
<sequence>MRAVWLKEFGGPEVLLAGEAPEPVAGPGQVLIETRFANITFVETQLRAGTGPFTLTPPVIPGNGVGGVVLAAGEGADGDLVGRRVVTSLNGSGGYAGRVAVPSAAPFVVPDGVALDDAVALLADGRTASALVHAAGLRAGDRVLVEAAAGGVGSLLVQLAHAAGATVIALAGGARKVALAAELGADHAIDYTAGDWPDRVREATGAVDVVFDGVGGETGTRAFDLVDRGGRFLSFGLASGSWAEVSEADAAVREVTLIRGSLGTPEEMRGFTAKILAAAAEGKVKPVIGQRFPLEEAANAHRAIESRSTVGKTLLVL</sequence>
<dbReference type="RefSeq" id="WP_144586573.1">
    <property type="nucleotide sequence ID" value="NZ_VJWX01000045.1"/>
</dbReference>
<dbReference type="PANTHER" id="PTHR48106:SF13">
    <property type="entry name" value="QUINONE OXIDOREDUCTASE-RELATED"/>
    <property type="match status" value="1"/>
</dbReference>
<evidence type="ECO:0000256" key="2">
    <source>
        <dbReference type="ARBA" id="ARBA00023002"/>
    </source>
</evidence>
<dbReference type="PANTHER" id="PTHR48106">
    <property type="entry name" value="QUINONE OXIDOREDUCTASE PIG3-RELATED"/>
    <property type="match status" value="1"/>
</dbReference>
<protein>
    <submittedName>
        <fullName evidence="4">Zinc-binding dehydrogenase</fullName>
    </submittedName>
</protein>
<organism evidence="4 5">
    <name type="scientific">Amycolatopsis rhizosphaerae</name>
    <dbReference type="NCBI Taxonomy" id="2053003"/>
    <lineage>
        <taxon>Bacteria</taxon>
        <taxon>Bacillati</taxon>
        <taxon>Actinomycetota</taxon>
        <taxon>Actinomycetes</taxon>
        <taxon>Pseudonocardiales</taxon>
        <taxon>Pseudonocardiaceae</taxon>
        <taxon>Amycolatopsis</taxon>
    </lineage>
</organism>
<dbReference type="EMBL" id="VJWX01000045">
    <property type="protein sequence ID" value="TVT57390.1"/>
    <property type="molecule type" value="Genomic_DNA"/>
</dbReference>
<dbReference type="InterPro" id="IPR036291">
    <property type="entry name" value="NAD(P)-bd_dom_sf"/>
</dbReference>
<dbReference type="InterPro" id="IPR013149">
    <property type="entry name" value="ADH-like_C"/>
</dbReference>
<dbReference type="SUPFAM" id="SSF50129">
    <property type="entry name" value="GroES-like"/>
    <property type="match status" value="1"/>
</dbReference>
<dbReference type="SUPFAM" id="SSF51735">
    <property type="entry name" value="NAD(P)-binding Rossmann-fold domains"/>
    <property type="match status" value="1"/>
</dbReference>
<accession>A0A558D8P4</accession>
<dbReference type="Pfam" id="PF08240">
    <property type="entry name" value="ADH_N"/>
    <property type="match status" value="1"/>
</dbReference>
<keyword evidence="1" id="KW-0521">NADP</keyword>
<dbReference type="GO" id="GO:0035925">
    <property type="term" value="F:mRNA 3'-UTR AU-rich region binding"/>
    <property type="evidence" value="ECO:0007669"/>
    <property type="project" value="TreeGrafter"/>
</dbReference>
<keyword evidence="5" id="KW-1185">Reference proteome</keyword>
<dbReference type="CDD" id="cd08244">
    <property type="entry name" value="MDR_enoyl_red"/>
    <property type="match status" value="1"/>
</dbReference>
<feature type="domain" description="Enoyl reductase (ER)" evidence="3">
    <location>
        <begin position="10"/>
        <end position="315"/>
    </location>
</feature>
<dbReference type="InterPro" id="IPR013154">
    <property type="entry name" value="ADH-like_N"/>
</dbReference>
<keyword evidence="2" id="KW-0560">Oxidoreductase</keyword>